<evidence type="ECO:0000256" key="7">
    <source>
        <dbReference type="RuleBase" id="RU079119"/>
    </source>
</evidence>
<dbReference type="OMA" id="MATTWER"/>
<keyword evidence="5 7" id="KW-0472">Membrane</keyword>
<dbReference type="PANTHER" id="PTHR22883">
    <property type="entry name" value="ZINC FINGER DHHC DOMAIN CONTAINING PROTEIN"/>
    <property type="match status" value="1"/>
</dbReference>
<evidence type="ECO:0000313" key="10">
    <source>
        <dbReference type="Proteomes" id="UP000038009"/>
    </source>
</evidence>
<dbReference type="EMBL" id="LJSK01000121">
    <property type="protein sequence ID" value="KPI86660.1"/>
    <property type="molecule type" value="Genomic_DNA"/>
</dbReference>
<comment type="caution">
    <text evidence="9">The sequence shown here is derived from an EMBL/GenBank/DDBJ whole genome shotgun (WGS) entry which is preliminary data.</text>
</comment>
<dbReference type="InterPro" id="IPR001594">
    <property type="entry name" value="Palmitoyltrfase_DHHC"/>
</dbReference>
<dbReference type="AlphaFoldDB" id="A0A0N1I542"/>
<name>A0A0N1I542_LEPSE</name>
<keyword evidence="6 7" id="KW-0012">Acyltransferase</keyword>
<evidence type="ECO:0000256" key="5">
    <source>
        <dbReference type="ARBA" id="ARBA00023136"/>
    </source>
</evidence>
<sequence>MLMSVALIAVGALLFVFYTNEIMAARVIVGVSAVAAIVSLLLCGLSDPGIKPRAEPPSPDSSQHGPLWRERIYVGKDGTRHRMRVEMKWCYSCNIYRPYRGVHCRFCDACVARRDHHCPWTGTCIGARNYRSYFALVWILTIMLLTAFICGIQSLVQRSIRFGDANAAVDNAPSGFTSALLDTYGIELALILVSFVFGFLSASLAVHHSYLITQNFTSGDAMKELPENIFTYGSVMANIWVVLTGCNEEEMDGIQAEVLVIEDNDELSRSASAPVERDALCGDEVPSVEGVTAAGVN</sequence>
<dbReference type="GO" id="GO:0006612">
    <property type="term" value="P:protein targeting to membrane"/>
    <property type="evidence" value="ECO:0007669"/>
    <property type="project" value="TreeGrafter"/>
</dbReference>
<proteinExistence type="inferred from homology"/>
<evidence type="ECO:0000259" key="8">
    <source>
        <dbReference type="Pfam" id="PF01529"/>
    </source>
</evidence>
<organism evidence="9 10">
    <name type="scientific">Leptomonas seymouri</name>
    <dbReference type="NCBI Taxonomy" id="5684"/>
    <lineage>
        <taxon>Eukaryota</taxon>
        <taxon>Discoba</taxon>
        <taxon>Euglenozoa</taxon>
        <taxon>Kinetoplastea</taxon>
        <taxon>Metakinetoplastina</taxon>
        <taxon>Trypanosomatida</taxon>
        <taxon>Trypanosomatidae</taxon>
        <taxon>Leishmaniinae</taxon>
        <taxon>Leptomonas</taxon>
    </lineage>
</organism>
<feature type="transmembrane region" description="Helical" evidence="7">
    <location>
        <begin position="184"/>
        <end position="206"/>
    </location>
</feature>
<dbReference type="EC" id="2.3.1.225" evidence="7"/>
<feature type="domain" description="Palmitoyltransferase DHHC" evidence="8">
    <location>
        <begin position="86"/>
        <end position="223"/>
    </location>
</feature>
<reference evidence="9 10" key="1">
    <citation type="journal article" date="2015" name="PLoS Pathog.">
        <title>Leptomonas seymouri: Adaptations to the Dixenous Life Cycle Analyzed by Genome Sequencing, Transcriptome Profiling and Co-infection with Leishmania donovani.</title>
        <authorList>
            <person name="Kraeva N."/>
            <person name="Butenko A."/>
            <person name="Hlavacova J."/>
            <person name="Kostygov A."/>
            <person name="Myskova J."/>
            <person name="Grybchuk D."/>
            <person name="Lestinova T."/>
            <person name="Votypka J."/>
            <person name="Volf P."/>
            <person name="Opperdoes F."/>
            <person name="Flegontov P."/>
            <person name="Lukes J."/>
            <person name="Yurchenko V."/>
        </authorList>
    </citation>
    <scope>NUCLEOTIDE SEQUENCE [LARGE SCALE GENOMIC DNA]</scope>
    <source>
        <strain evidence="9 10">ATCC 30220</strain>
    </source>
</reference>
<dbReference type="GO" id="GO:0005783">
    <property type="term" value="C:endoplasmic reticulum"/>
    <property type="evidence" value="ECO:0007669"/>
    <property type="project" value="TreeGrafter"/>
</dbReference>
<protein>
    <recommendedName>
        <fullName evidence="7">Palmitoyltransferase</fullName>
        <ecNumber evidence="7">2.3.1.225</ecNumber>
    </recommendedName>
</protein>
<comment type="subcellular location">
    <subcellularLocation>
        <location evidence="1">Membrane</location>
        <topology evidence="1">Multi-pass membrane protein</topology>
    </subcellularLocation>
</comment>
<evidence type="ECO:0000313" key="9">
    <source>
        <dbReference type="EMBL" id="KPI86660.1"/>
    </source>
</evidence>
<dbReference type="OrthoDB" id="4096362at2759"/>
<keyword evidence="10" id="KW-1185">Reference proteome</keyword>
<feature type="transmembrane region" description="Helical" evidence="7">
    <location>
        <begin position="133"/>
        <end position="156"/>
    </location>
</feature>
<evidence type="ECO:0000256" key="1">
    <source>
        <dbReference type="ARBA" id="ARBA00004141"/>
    </source>
</evidence>
<keyword evidence="2 7" id="KW-0808">Transferase</keyword>
<comment type="domain">
    <text evidence="7">The DHHC domain is required for palmitoyltransferase activity.</text>
</comment>
<keyword evidence="4 7" id="KW-1133">Transmembrane helix</keyword>
<evidence type="ECO:0000256" key="6">
    <source>
        <dbReference type="ARBA" id="ARBA00023315"/>
    </source>
</evidence>
<gene>
    <name evidence="9" type="ORF">ABL78_4275</name>
</gene>
<comment type="catalytic activity">
    <reaction evidence="7">
        <text>L-cysteinyl-[protein] + hexadecanoyl-CoA = S-hexadecanoyl-L-cysteinyl-[protein] + CoA</text>
        <dbReference type="Rhea" id="RHEA:36683"/>
        <dbReference type="Rhea" id="RHEA-COMP:10131"/>
        <dbReference type="Rhea" id="RHEA-COMP:11032"/>
        <dbReference type="ChEBI" id="CHEBI:29950"/>
        <dbReference type="ChEBI" id="CHEBI:57287"/>
        <dbReference type="ChEBI" id="CHEBI:57379"/>
        <dbReference type="ChEBI" id="CHEBI:74151"/>
        <dbReference type="EC" id="2.3.1.225"/>
    </reaction>
</comment>
<comment type="similarity">
    <text evidence="7">Belongs to the DHHC palmitoyltransferase family.</text>
</comment>
<evidence type="ECO:0000256" key="4">
    <source>
        <dbReference type="ARBA" id="ARBA00022989"/>
    </source>
</evidence>
<dbReference type="GO" id="GO:0019706">
    <property type="term" value="F:protein-cysteine S-palmitoyltransferase activity"/>
    <property type="evidence" value="ECO:0007669"/>
    <property type="project" value="UniProtKB-EC"/>
</dbReference>
<evidence type="ECO:0000256" key="2">
    <source>
        <dbReference type="ARBA" id="ARBA00022679"/>
    </source>
</evidence>
<dbReference type="Proteomes" id="UP000038009">
    <property type="component" value="Unassembled WGS sequence"/>
</dbReference>
<dbReference type="InterPro" id="IPR039859">
    <property type="entry name" value="PFA4/ZDH16/20/ERF2-like"/>
</dbReference>
<dbReference type="GO" id="GO:0005794">
    <property type="term" value="C:Golgi apparatus"/>
    <property type="evidence" value="ECO:0007669"/>
    <property type="project" value="TreeGrafter"/>
</dbReference>
<feature type="transmembrane region" description="Helical" evidence="7">
    <location>
        <begin position="34"/>
        <end position="50"/>
    </location>
</feature>
<dbReference type="PANTHER" id="PTHR22883:SF478">
    <property type="entry name" value="PALMITOYLTRANSFERASE"/>
    <property type="match status" value="1"/>
</dbReference>
<dbReference type="PROSITE" id="PS50216">
    <property type="entry name" value="DHHC"/>
    <property type="match status" value="1"/>
</dbReference>
<dbReference type="GO" id="GO:0016020">
    <property type="term" value="C:membrane"/>
    <property type="evidence" value="ECO:0007669"/>
    <property type="project" value="UniProtKB-SubCell"/>
</dbReference>
<dbReference type="VEuPathDB" id="TriTrypDB:Lsey_0121_0190"/>
<dbReference type="Pfam" id="PF01529">
    <property type="entry name" value="DHHC"/>
    <property type="match status" value="1"/>
</dbReference>
<keyword evidence="3 7" id="KW-0812">Transmembrane</keyword>
<evidence type="ECO:0000256" key="3">
    <source>
        <dbReference type="ARBA" id="ARBA00022692"/>
    </source>
</evidence>
<accession>A0A0N1I542</accession>